<reference evidence="1 2" key="1">
    <citation type="submission" date="2023-12" db="EMBL/GenBank/DDBJ databases">
        <title>Jeotgalibacillus haloalkaliphilus sp. nov., a novel salt-tolerant bacteria, isolated from the estuary of the Fenhe River into the Yellow River.</title>
        <authorList>
            <person name="Li Y."/>
        </authorList>
    </citation>
    <scope>NUCLEOTIDE SEQUENCE [LARGE SCALE GENOMIC DNA]</scope>
    <source>
        <strain evidence="1 2">HH7-29</strain>
    </source>
</reference>
<sequence length="116" mass="13438">MNVKKLNHLEINISGTSGTSYRTIIDFEKSYILRSGIVNNEKVDLKPAMLNDIEKDRLREKLSHLSIESLKHIQGRVKENSELYWQVIATGDDETLQEVGVNQLPLEWNNFFRLLP</sequence>
<dbReference type="EMBL" id="JAXQNN010000001">
    <property type="protein sequence ID" value="MDZ5710831.1"/>
    <property type="molecule type" value="Genomic_DNA"/>
</dbReference>
<dbReference type="RefSeq" id="WP_322419862.1">
    <property type="nucleotide sequence ID" value="NZ_JAXQNN010000001.1"/>
</dbReference>
<proteinExistence type="predicted"/>
<comment type="caution">
    <text evidence="1">The sequence shown here is derived from an EMBL/GenBank/DDBJ whole genome shotgun (WGS) entry which is preliminary data.</text>
</comment>
<gene>
    <name evidence="1" type="ORF">UFB30_01300</name>
</gene>
<evidence type="ECO:0000313" key="1">
    <source>
        <dbReference type="EMBL" id="MDZ5710831.1"/>
    </source>
</evidence>
<dbReference type="Proteomes" id="UP001292084">
    <property type="component" value="Unassembled WGS sequence"/>
</dbReference>
<name>A0ABU5KIT0_9BACL</name>
<accession>A0ABU5KIT0</accession>
<keyword evidence="2" id="KW-1185">Reference proteome</keyword>
<organism evidence="1 2">
    <name type="scientific">Jeotgalibacillus haloalkalitolerans</name>
    <dbReference type="NCBI Taxonomy" id="3104292"/>
    <lineage>
        <taxon>Bacteria</taxon>
        <taxon>Bacillati</taxon>
        <taxon>Bacillota</taxon>
        <taxon>Bacilli</taxon>
        <taxon>Bacillales</taxon>
        <taxon>Caryophanaceae</taxon>
        <taxon>Jeotgalibacillus</taxon>
    </lineage>
</organism>
<protein>
    <submittedName>
        <fullName evidence="1">Uncharacterized protein</fullName>
    </submittedName>
</protein>
<evidence type="ECO:0000313" key="2">
    <source>
        <dbReference type="Proteomes" id="UP001292084"/>
    </source>
</evidence>